<dbReference type="AlphaFoldDB" id="A0A6J7UGX1"/>
<evidence type="ECO:0000313" key="1">
    <source>
        <dbReference type="EMBL" id="CAB5065289.1"/>
    </source>
</evidence>
<name>A0A6J7UGX1_9ZZZZ</name>
<gene>
    <name evidence="1" type="ORF">UFOPK4306_01560</name>
</gene>
<organism evidence="1">
    <name type="scientific">freshwater metagenome</name>
    <dbReference type="NCBI Taxonomy" id="449393"/>
    <lineage>
        <taxon>unclassified sequences</taxon>
        <taxon>metagenomes</taxon>
        <taxon>ecological metagenomes</taxon>
    </lineage>
</organism>
<sequence length="29" mass="3012">MPVGLQVLVVAVMGLVALAIATQQFNKAE</sequence>
<accession>A0A6J7UGX1</accession>
<dbReference type="EMBL" id="CAFBQP010000059">
    <property type="protein sequence ID" value="CAB5065289.1"/>
    <property type="molecule type" value="Genomic_DNA"/>
</dbReference>
<protein>
    <submittedName>
        <fullName evidence="1">Unannotated protein</fullName>
    </submittedName>
</protein>
<proteinExistence type="predicted"/>
<reference evidence="1" key="1">
    <citation type="submission" date="2020-05" db="EMBL/GenBank/DDBJ databases">
        <authorList>
            <person name="Chiriac C."/>
            <person name="Salcher M."/>
            <person name="Ghai R."/>
            <person name="Kavagutti S V."/>
        </authorList>
    </citation>
    <scope>NUCLEOTIDE SEQUENCE</scope>
</reference>